<protein>
    <submittedName>
        <fullName evidence="2">Uncharacterized protein</fullName>
    </submittedName>
</protein>
<dbReference type="OrthoDB" id="2506366at2759"/>
<keyword evidence="3" id="KW-1185">Reference proteome</keyword>
<dbReference type="AlphaFoldDB" id="A0A9Q3CMD0"/>
<dbReference type="Proteomes" id="UP000765509">
    <property type="component" value="Unassembled WGS sequence"/>
</dbReference>
<dbReference type="EMBL" id="AVOT02008739">
    <property type="protein sequence ID" value="MBW0486618.1"/>
    <property type="molecule type" value="Genomic_DNA"/>
</dbReference>
<organism evidence="2 3">
    <name type="scientific">Austropuccinia psidii MF-1</name>
    <dbReference type="NCBI Taxonomy" id="1389203"/>
    <lineage>
        <taxon>Eukaryota</taxon>
        <taxon>Fungi</taxon>
        <taxon>Dikarya</taxon>
        <taxon>Basidiomycota</taxon>
        <taxon>Pucciniomycotina</taxon>
        <taxon>Pucciniomycetes</taxon>
        <taxon>Pucciniales</taxon>
        <taxon>Sphaerophragmiaceae</taxon>
        <taxon>Austropuccinia</taxon>
    </lineage>
</organism>
<accession>A0A9Q3CMD0</accession>
<gene>
    <name evidence="2" type="ORF">O181_026333</name>
</gene>
<comment type="caution">
    <text evidence="2">The sequence shown here is derived from an EMBL/GenBank/DDBJ whole genome shotgun (WGS) entry which is preliminary data.</text>
</comment>
<evidence type="ECO:0000313" key="3">
    <source>
        <dbReference type="Proteomes" id="UP000765509"/>
    </source>
</evidence>
<evidence type="ECO:0000313" key="2">
    <source>
        <dbReference type="EMBL" id="MBW0486618.1"/>
    </source>
</evidence>
<feature type="compositionally biased region" description="Basic and acidic residues" evidence="1">
    <location>
        <begin position="16"/>
        <end position="35"/>
    </location>
</feature>
<feature type="region of interest" description="Disordered" evidence="1">
    <location>
        <begin position="16"/>
        <end position="81"/>
    </location>
</feature>
<name>A0A9Q3CMD0_9BASI</name>
<proteinExistence type="predicted"/>
<evidence type="ECO:0000256" key="1">
    <source>
        <dbReference type="SAM" id="MobiDB-lite"/>
    </source>
</evidence>
<reference evidence="2" key="1">
    <citation type="submission" date="2021-03" db="EMBL/GenBank/DDBJ databases">
        <title>Draft genome sequence of rust myrtle Austropuccinia psidii MF-1, a brazilian biotype.</title>
        <authorList>
            <person name="Quecine M.C."/>
            <person name="Pachon D.M.R."/>
            <person name="Bonatelli M.L."/>
            <person name="Correr F.H."/>
            <person name="Franceschini L.M."/>
            <person name="Leite T.F."/>
            <person name="Margarido G.R.A."/>
            <person name="Almeida C.A."/>
            <person name="Ferrarezi J.A."/>
            <person name="Labate C.A."/>
        </authorList>
    </citation>
    <scope>NUCLEOTIDE SEQUENCE</scope>
    <source>
        <strain evidence="2">MF-1</strain>
    </source>
</reference>
<sequence>MKDITKEIRIPLAQEAPKEVNTMKDLSDQLKELSKDVNPPNKVWKDGENTQGSGLEPNAQPFRPRSTQAPLPENHQPFFPK</sequence>